<keyword evidence="1" id="KW-0472">Membrane</keyword>
<feature type="transmembrane region" description="Helical" evidence="1">
    <location>
        <begin position="28"/>
        <end position="47"/>
    </location>
</feature>
<dbReference type="RefSeq" id="WP_347920886.1">
    <property type="nucleotide sequence ID" value="NZ_JBDXMX010000004.1"/>
</dbReference>
<organism evidence="2 3">
    <name type="scientific">Citricoccus nitrophenolicus</name>
    <dbReference type="NCBI Taxonomy" id="863575"/>
    <lineage>
        <taxon>Bacteria</taxon>
        <taxon>Bacillati</taxon>
        <taxon>Actinomycetota</taxon>
        <taxon>Actinomycetes</taxon>
        <taxon>Micrococcales</taxon>
        <taxon>Micrococcaceae</taxon>
        <taxon>Citricoccus</taxon>
    </lineage>
</organism>
<accession>A0ABV0IJT3</accession>
<keyword evidence="1" id="KW-0812">Transmembrane</keyword>
<comment type="caution">
    <text evidence="2">The sequence shown here is derived from an EMBL/GenBank/DDBJ whole genome shotgun (WGS) entry which is preliminary data.</text>
</comment>
<dbReference type="EMBL" id="JBDXMX010000004">
    <property type="protein sequence ID" value="MEO9248273.1"/>
    <property type="molecule type" value="Genomic_DNA"/>
</dbReference>
<dbReference type="SUPFAM" id="SSF103481">
    <property type="entry name" value="Multidrug resistance efflux transporter EmrE"/>
    <property type="match status" value="1"/>
</dbReference>
<name>A0ABV0IJT3_9MICC</name>
<keyword evidence="1" id="KW-1133">Transmembrane helix</keyword>
<keyword evidence="3" id="KW-1185">Reference proteome</keyword>
<sequence>MLALASAVVYGLVDDAGGLWAMVAGRAAVALASLYPVIPVLLGVFVLRERVTSRRAVGLVSAGIAAVLLSLG</sequence>
<proteinExistence type="predicted"/>
<evidence type="ECO:0000256" key="1">
    <source>
        <dbReference type="SAM" id="Phobius"/>
    </source>
</evidence>
<evidence type="ECO:0008006" key="4">
    <source>
        <dbReference type="Google" id="ProtNLM"/>
    </source>
</evidence>
<protein>
    <recommendedName>
        <fullName evidence="4">EamA domain-containing protein</fullName>
    </recommendedName>
</protein>
<dbReference type="InterPro" id="IPR037185">
    <property type="entry name" value="EmrE-like"/>
</dbReference>
<reference evidence="2 3" key="1">
    <citation type="submission" date="2024-05" db="EMBL/GenBank/DDBJ databases">
        <authorList>
            <person name="Yi C."/>
        </authorList>
    </citation>
    <scope>NUCLEOTIDE SEQUENCE [LARGE SCALE GENOMIC DNA]</scope>
    <source>
        <strain evidence="2 3">XS13</strain>
    </source>
</reference>
<evidence type="ECO:0000313" key="3">
    <source>
        <dbReference type="Proteomes" id="UP001484097"/>
    </source>
</evidence>
<evidence type="ECO:0000313" key="2">
    <source>
        <dbReference type="EMBL" id="MEO9248273.1"/>
    </source>
</evidence>
<gene>
    <name evidence="2" type="ORF">ABDK96_11310</name>
</gene>
<dbReference type="Proteomes" id="UP001484097">
    <property type="component" value="Unassembled WGS sequence"/>
</dbReference>